<accession>A0ABP9GKL1</accession>
<organism evidence="2 3">
    <name type="scientific">Algibacter agarivorans</name>
    <dbReference type="NCBI Taxonomy" id="1109741"/>
    <lineage>
        <taxon>Bacteria</taxon>
        <taxon>Pseudomonadati</taxon>
        <taxon>Bacteroidota</taxon>
        <taxon>Flavobacteriia</taxon>
        <taxon>Flavobacteriales</taxon>
        <taxon>Flavobacteriaceae</taxon>
        <taxon>Algibacter</taxon>
    </lineage>
</organism>
<dbReference type="PANTHER" id="PTHR42705:SF2">
    <property type="entry name" value="BIFUNCTIONAL NON-HOMOLOGOUS END JOINING PROTEIN LIGD"/>
    <property type="match status" value="1"/>
</dbReference>
<proteinExistence type="predicted"/>
<reference evidence="3" key="1">
    <citation type="journal article" date="2019" name="Int. J. Syst. Evol. Microbiol.">
        <title>The Global Catalogue of Microorganisms (GCM) 10K type strain sequencing project: providing services to taxonomists for standard genome sequencing and annotation.</title>
        <authorList>
            <consortium name="The Broad Institute Genomics Platform"/>
            <consortium name="The Broad Institute Genome Sequencing Center for Infectious Disease"/>
            <person name="Wu L."/>
            <person name="Ma J."/>
        </authorList>
    </citation>
    <scope>NUCLEOTIDE SEQUENCE [LARGE SCALE GENOMIC DNA]</scope>
    <source>
        <strain evidence="3">JCM 18285</strain>
    </source>
</reference>
<protein>
    <submittedName>
        <fullName evidence="2">Non-homologous end-joining DNA ligase</fullName>
    </submittedName>
</protein>
<dbReference type="Proteomes" id="UP001501302">
    <property type="component" value="Unassembled WGS sequence"/>
</dbReference>
<keyword evidence="3" id="KW-1185">Reference proteome</keyword>
<sequence>MTTTVPKVALTHKDKIVFPKSGITKQQIYRYYENMASVMLPYLNNRPLTMQRFPKGIGEAGFFQKHVPNYFPDWIPTVKIKKEDGWVNHIICNSKEALLYLVNQYVLTFHVTLSKVEKMDYPDKLVFDLDPPKGNFQLAVKAAKALRYLLEEKLLLKAYVMTSGSEGLHIAVPLKGDRHFDDVHDFTKNVATYICSANPKAFTTAIRKDKRQGRLYMDCLRNSYAQTSVSPFSVRALESAPVAMPLHWDELNNTTLNAQSFTIDNIFKRLETDGNPWESFEQNTHDIGNAIKTMETLIG</sequence>
<evidence type="ECO:0000313" key="3">
    <source>
        <dbReference type="Proteomes" id="UP001501302"/>
    </source>
</evidence>
<gene>
    <name evidence="2" type="primary">ligD</name>
    <name evidence="2" type="ORF">GCM10023314_19430</name>
</gene>
<dbReference type="NCBIfam" id="TIGR02778">
    <property type="entry name" value="ligD_pol"/>
    <property type="match status" value="1"/>
</dbReference>
<dbReference type="SUPFAM" id="SSF56747">
    <property type="entry name" value="Prim-pol domain"/>
    <property type="match status" value="1"/>
</dbReference>
<keyword evidence="2" id="KW-0436">Ligase</keyword>
<dbReference type="PANTHER" id="PTHR42705">
    <property type="entry name" value="BIFUNCTIONAL NON-HOMOLOGOUS END JOINING PROTEIN LIGD"/>
    <property type="match status" value="1"/>
</dbReference>
<dbReference type="EMBL" id="BAABJJ010000029">
    <property type="protein sequence ID" value="GAA4946245.1"/>
    <property type="molecule type" value="Genomic_DNA"/>
</dbReference>
<feature type="domain" description="DNA ligase D polymerase" evidence="1">
    <location>
        <begin position="24"/>
        <end position="277"/>
    </location>
</feature>
<dbReference type="Pfam" id="PF21686">
    <property type="entry name" value="LigD_Prim-Pol"/>
    <property type="match status" value="1"/>
</dbReference>
<name>A0ABP9GKL1_9FLAO</name>
<dbReference type="Gene3D" id="3.90.920.10">
    <property type="entry name" value="DNA primase, PRIM domain"/>
    <property type="match status" value="1"/>
</dbReference>
<evidence type="ECO:0000259" key="1">
    <source>
        <dbReference type="Pfam" id="PF21686"/>
    </source>
</evidence>
<evidence type="ECO:0000313" key="2">
    <source>
        <dbReference type="EMBL" id="GAA4946245.1"/>
    </source>
</evidence>
<dbReference type="GO" id="GO:0016874">
    <property type="term" value="F:ligase activity"/>
    <property type="evidence" value="ECO:0007669"/>
    <property type="project" value="UniProtKB-KW"/>
</dbReference>
<dbReference type="InterPro" id="IPR052171">
    <property type="entry name" value="NHEJ_LigD"/>
</dbReference>
<comment type="caution">
    <text evidence="2">The sequence shown here is derived from an EMBL/GenBank/DDBJ whole genome shotgun (WGS) entry which is preliminary data.</text>
</comment>
<dbReference type="InterPro" id="IPR014145">
    <property type="entry name" value="LigD_pol_dom"/>
</dbReference>
<dbReference type="RefSeq" id="WP_345191815.1">
    <property type="nucleotide sequence ID" value="NZ_BAABJJ010000029.1"/>
</dbReference>
<dbReference type="CDD" id="cd04861">
    <property type="entry name" value="LigD_Pol_like"/>
    <property type="match status" value="1"/>
</dbReference>